<name>A0A9W8EBZ6_9FUNG</name>
<dbReference type="Gene3D" id="1.10.840.10">
    <property type="entry name" value="Ras guanine-nucleotide exchange factors catalytic domain"/>
    <property type="match status" value="1"/>
</dbReference>
<evidence type="ECO:0000313" key="6">
    <source>
        <dbReference type="EMBL" id="KAJ1984973.1"/>
    </source>
</evidence>
<dbReference type="SMART" id="SM00147">
    <property type="entry name" value="RasGEF"/>
    <property type="match status" value="1"/>
</dbReference>
<dbReference type="InterPro" id="IPR001895">
    <property type="entry name" value="RASGEF_cat_dom"/>
</dbReference>
<dbReference type="Pfam" id="PF00617">
    <property type="entry name" value="RasGEF"/>
    <property type="match status" value="1"/>
</dbReference>
<feature type="region of interest" description="Disordered" evidence="3">
    <location>
        <begin position="1119"/>
        <end position="1138"/>
    </location>
</feature>
<gene>
    <name evidence="6" type="ORF">H4R34_000316</name>
</gene>
<dbReference type="PROSITE" id="PS50009">
    <property type="entry name" value="RASGEF_CAT"/>
    <property type="match status" value="1"/>
</dbReference>
<organism evidence="6 7">
    <name type="scientific">Dimargaris verticillata</name>
    <dbReference type="NCBI Taxonomy" id="2761393"/>
    <lineage>
        <taxon>Eukaryota</taxon>
        <taxon>Fungi</taxon>
        <taxon>Fungi incertae sedis</taxon>
        <taxon>Zoopagomycota</taxon>
        <taxon>Kickxellomycotina</taxon>
        <taxon>Dimargaritomycetes</taxon>
        <taxon>Dimargaritales</taxon>
        <taxon>Dimargaritaceae</taxon>
        <taxon>Dimargaris</taxon>
    </lineage>
</organism>
<protein>
    <recommendedName>
        <fullName evidence="8">Ras guanine nucleotide exchange factor domain-containing protein</fullName>
    </recommendedName>
</protein>
<feature type="domain" description="Ras-GEF" evidence="4">
    <location>
        <begin position="846"/>
        <end position="1116"/>
    </location>
</feature>
<feature type="domain" description="N-terminal Ras-GEF" evidence="5">
    <location>
        <begin position="655"/>
        <end position="786"/>
    </location>
</feature>
<dbReference type="CDD" id="cd00155">
    <property type="entry name" value="RasGEF"/>
    <property type="match status" value="1"/>
</dbReference>
<dbReference type="EMBL" id="JANBQB010000007">
    <property type="protein sequence ID" value="KAJ1984973.1"/>
    <property type="molecule type" value="Genomic_DNA"/>
</dbReference>
<feature type="compositionally biased region" description="Polar residues" evidence="3">
    <location>
        <begin position="396"/>
        <end position="405"/>
    </location>
</feature>
<dbReference type="OrthoDB" id="28357at2759"/>
<dbReference type="AlphaFoldDB" id="A0A9W8EBZ6"/>
<dbReference type="PANTHER" id="PTHR23113:SF354">
    <property type="entry name" value="BUD SITE SELECTION PROTEIN 5"/>
    <property type="match status" value="1"/>
</dbReference>
<dbReference type="SMART" id="SM00229">
    <property type="entry name" value="RasGEFN"/>
    <property type="match status" value="1"/>
</dbReference>
<feature type="region of interest" description="Disordered" evidence="3">
    <location>
        <begin position="1"/>
        <end position="27"/>
    </location>
</feature>
<feature type="region of interest" description="Disordered" evidence="3">
    <location>
        <begin position="1154"/>
        <end position="1193"/>
    </location>
</feature>
<keyword evidence="7" id="KW-1185">Reference proteome</keyword>
<accession>A0A9W8EBZ6</accession>
<feature type="compositionally biased region" description="Low complexity" evidence="3">
    <location>
        <begin position="523"/>
        <end position="537"/>
    </location>
</feature>
<proteinExistence type="predicted"/>
<feature type="region of interest" description="Disordered" evidence="3">
    <location>
        <begin position="466"/>
        <end position="487"/>
    </location>
</feature>
<evidence type="ECO:0008006" key="8">
    <source>
        <dbReference type="Google" id="ProtNLM"/>
    </source>
</evidence>
<evidence type="ECO:0000256" key="2">
    <source>
        <dbReference type="PROSITE-ProRule" id="PRU00168"/>
    </source>
</evidence>
<evidence type="ECO:0000256" key="3">
    <source>
        <dbReference type="SAM" id="MobiDB-lite"/>
    </source>
</evidence>
<dbReference type="GO" id="GO:0005085">
    <property type="term" value="F:guanyl-nucleotide exchange factor activity"/>
    <property type="evidence" value="ECO:0007669"/>
    <property type="project" value="UniProtKB-KW"/>
</dbReference>
<evidence type="ECO:0000259" key="4">
    <source>
        <dbReference type="PROSITE" id="PS50009"/>
    </source>
</evidence>
<feature type="region of interest" description="Disordered" evidence="3">
    <location>
        <begin position="521"/>
        <end position="554"/>
    </location>
</feature>
<dbReference type="SUPFAM" id="SSF48366">
    <property type="entry name" value="Ras GEF"/>
    <property type="match status" value="1"/>
</dbReference>
<dbReference type="GO" id="GO:0005886">
    <property type="term" value="C:plasma membrane"/>
    <property type="evidence" value="ECO:0007669"/>
    <property type="project" value="TreeGrafter"/>
</dbReference>
<keyword evidence="1 2" id="KW-0344">Guanine-nucleotide releasing factor</keyword>
<dbReference type="InterPro" id="IPR008937">
    <property type="entry name" value="Ras-like_GEF"/>
</dbReference>
<dbReference type="InterPro" id="IPR000651">
    <property type="entry name" value="Ras-like_Gua-exchang_fac_N"/>
</dbReference>
<sequence>MATSNISPAAAALPGDTTASSPPPPPAKSSASWTLFLKELNRVIGQLDAYQVYDDGVLTWADALTDIVHRLLRVANLLYANSDRLKDMEFRRERQRAVSSLARLVYLAKLASLPFPPYHADQRTRKQALVLAQHVQYLVLMLDTHNVELDLGLEANRLDTQFPQYLTLGGPSAVEARGQLMTAIRPFKRSFVYLDRDEYTRLSEHQSSHIVKTVGTILNNITKDPSHLKTNVADLFRALGWAGQVLCLVEALSDTSHHPCSPALTIKDPTADVTTPRLPPKWQGAPADQPGPLTQERQRLYTSFDELLKEANASVFASDQDSTDGQALMAAVVNLLQASEELCINLKTHLTDNEAFRYLEECFQYQLASSQSLRHTPLALMRHRLDEFGESFARTFSPTQTSTDSGLLDSLAAPLPQGSPVKAPATGTPPQDDPTAASRAKLYNALNQSVASIPESLASYRINPDASRDAITPDSASEDHTEKKSTFGGFSIPFIRRMRSRPELALTESLQRKRWDSISSSHSAVLPSPDSPLLPADQWGPTAQASPRSVPTVALPPPPLPEIRRMRSDAGFSAHATLVNGHTNSPTARSYAVNGVRVQRQRSLDALSVHQPTKLRQSLPGVQEEDEGPSGDGRGSARPWYMAYDHTYDDLTVNDQGQIVTGTLEALVERLTLHDCSVDSEFISTFLLTFRSFCSPQRFVSILIARFQCAQPEDLSDVEAQQWQQKKQLPIRLRVINVIKAWLESYFFDDEDASCVAPLREFVENVVRANMASSATRLLQLLDAKAETVRSAPTVPTRQSKSKSIDRMLAAAYASLPDTPPPSPRLDRAVLANLVDRVPIPLYDINPVEVARQLTIMDCRLFCAIRPHELIGQEFSKKDLSMAVNVRSMTARSTRITAWVVVSILADSDVKRRAMALKYFLKVADTLQALHNYNTLMAVVCGLNYSMVSRLHLTWKCLATKYASLMKTLDPLTDPDRNFAVYRSRIRNLQPPCLPFLGLYLTDLTFTDDGNQTYRRPSCAMPKASTVRDRPMSQVTLVDGGAPERMPASSEPKAHINFGKYMQTVRIIKEVQKFQVPYNLMDVAEVQRFLLEDIERTYAQWNPDALYQRSLRLEPRKGASGKSASLLGPQGNQSTSSSFLSHLSLNAATFGLPGSGGGASPAPNSRTTLEVSRTQSAQSSGAPLPRASMMAPTLTSSKSAVSLTDFSRVMGAPITASSAEATGQSPPTPEDKQRMVASRAATSVISTRGLASTFL</sequence>
<evidence type="ECO:0000313" key="7">
    <source>
        <dbReference type="Proteomes" id="UP001151582"/>
    </source>
</evidence>
<comment type="caution">
    <text evidence="6">The sequence shown here is derived from an EMBL/GenBank/DDBJ whole genome shotgun (WGS) entry which is preliminary data.</text>
</comment>
<dbReference type="Proteomes" id="UP001151582">
    <property type="component" value="Unassembled WGS sequence"/>
</dbReference>
<feature type="compositionally biased region" description="Polar residues" evidence="3">
    <location>
        <begin position="1164"/>
        <end position="1181"/>
    </location>
</feature>
<dbReference type="GO" id="GO:0007265">
    <property type="term" value="P:Ras protein signal transduction"/>
    <property type="evidence" value="ECO:0007669"/>
    <property type="project" value="TreeGrafter"/>
</dbReference>
<dbReference type="Pfam" id="PF00618">
    <property type="entry name" value="RasGEF_N"/>
    <property type="match status" value="1"/>
</dbReference>
<dbReference type="InterPro" id="IPR023578">
    <property type="entry name" value="Ras_GEF_dom_sf"/>
</dbReference>
<evidence type="ECO:0000256" key="1">
    <source>
        <dbReference type="ARBA" id="ARBA00022658"/>
    </source>
</evidence>
<dbReference type="PROSITE" id="PS50212">
    <property type="entry name" value="RASGEF_NTER"/>
    <property type="match status" value="1"/>
</dbReference>
<evidence type="ECO:0000259" key="5">
    <source>
        <dbReference type="PROSITE" id="PS50212"/>
    </source>
</evidence>
<feature type="region of interest" description="Disordered" evidence="3">
    <location>
        <begin position="604"/>
        <end position="637"/>
    </location>
</feature>
<feature type="region of interest" description="Disordered" evidence="3">
    <location>
        <begin position="396"/>
        <end position="435"/>
    </location>
</feature>
<dbReference type="PANTHER" id="PTHR23113">
    <property type="entry name" value="GUANINE NUCLEOTIDE EXCHANGE FACTOR"/>
    <property type="match status" value="1"/>
</dbReference>
<reference evidence="6" key="1">
    <citation type="submission" date="2022-07" db="EMBL/GenBank/DDBJ databases">
        <title>Phylogenomic reconstructions and comparative analyses of Kickxellomycotina fungi.</title>
        <authorList>
            <person name="Reynolds N.K."/>
            <person name="Stajich J.E."/>
            <person name="Barry K."/>
            <person name="Grigoriev I.V."/>
            <person name="Crous P."/>
            <person name="Smith M.E."/>
        </authorList>
    </citation>
    <scope>NUCLEOTIDE SEQUENCE</scope>
    <source>
        <strain evidence="6">RSA 567</strain>
    </source>
</reference>
<dbReference type="InterPro" id="IPR036964">
    <property type="entry name" value="RASGEF_cat_dom_sf"/>
</dbReference>
<dbReference type="Gene3D" id="1.20.870.10">
    <property type="entry name" value="Son of sevenless (SoS) protein Chain: S domain 1"/>
    <property type="match status" value="1"/>
</dbReference>
<dbReference type="CDD" id="cd06224">
    <property type="entry name" value="REM"/>
    <property type="match status" value="1"/>
</dbReference>